<dbReference type="EMBL" id="UPPP01000068">
    <property type="protein sequence ID" value="VBB06869.1"/>
    <property type="molecule type" value="Genomic_DNA"/>
</dbReference>
<evidence type="ECO:0000313" key="1">
    <source>
        <dbReference type="EMBL" id="VBB06869.1"/>
    </source>
</evidence>
<gene>
    <name evidence="1" type="ORF">LUCI_2106</name>
</gene>
<proteinExistence type="predicted"/>
<dbReference type="GO" id="GO:0043107">
    <property type="term" value="P:type IV pilus-dependent motility"/>
    <property type="evidence" value="ECO:0007669"/>
    <property type="project" value="InterPro"/>
</dbReference>
<protein>
    <submittedName>
        <fullName evidence="1">Translation elongation factor ef1b/ribosomal protein s6</fullName>
    </submittedName>
</protein>
<dbReference type="GO" id="GO:0043683">
    <property type="term" value="P:type IV pilus assembly"/>
    <property type="evidence" value="ECO:0007669"/>
    <property type="project" value="InterPro"/>
</dbReference>
<dbReference type="InterPro" id="IPR014717">
    <property type="entry name" value="Transl_elong_EF1B/ribsomal_bS6"/>
</dbReference>
<dbReference type="Pfam" id="PF04350">
    <property type="entry name" value="PilO"/>
    <property type="match status" value="1"/>
</dbReference>
<evidence type="ECO:0000313" key="2">
    <source>
        <dbReference type="Proteomes" id="UP000277811"/>
    </source>
</evidence>
<dbReference type="GO" id="GO:0005840">
    <property type="term" value="C:ribosome"/>
    <property type="evidence" value="ECO:0007669"/>
    <property type="project" value="UniProtKB-KW"/>
</dbReference>
<dbReference type="InterPro" id="IPR007445">
    <property type="entry name" value="PilO"/>
</dbReference>
<keyword evidence="1" id="KW-0251">Elongation factor</keyword>
<organism evidence="1 2">
    <name type="scientific">Lucifera butyrica</name>
    <dbReference type="NCBI Taxonomy" id="1351585"/>
    <lineage>
        <taxon>Bacteria</taxon>
        <taxon>Bacillati</taxon>
        <taxon>Bacillota</taxon>
        <taxon>Negativicutes</taxon>
        <taxon>Veillonellales</taxon>
        <taxon>Veillonellaceae</taxon>
        <taxon>Lucifera</taxon>
    </lineage>
</organism>
<accession>A0A498R6P1</accession>
<dbReference type="Proteomes" id="UP000277811">
    <property type="component" value="Unassembled WGS sequence"/>
</dbReference>
<dbReference type="OrthoDB" id="1680908at2"/>
<keyword evidence="1" id="KW-0648">Protein biosynthesis</keyword>
<keyword evidence="2" id="KW-1185">Reference proteome</keyword>
<dbReference type="PANTHER" id="PTHR39555:SF1">
    <property type="entry name" value="TYPE IV PILUS INNER MEMBRANE COMPONENT PILO"/>
    <property type="match status" value="1"/>
</dbReference>
<keyword evidence="1" id="KW-0689">Ribosomal protein</keyword>
<keyword evidence="1" id="KW-0687">Ribonucleoprotein</keyword>
<reference evidence="1 2" key="1">
    <citation type="submission" date="2018-06" db="EMBL/GenBank/DDBJ databases">
        <authorList>
            <person name="Strepis N."/>
        </authorList>
    </citation>
    <scope>NUCLEOTIDE SEQUENCE [LARGE SCALE GENOMIC DNA]</scope>
    <source>
        <strain evidence="1">LUCI</strain>
    </source>
</reference>
<dbReference type="AlphaFoldDB" id="A0A498R6P1"/>
<dbReference type="RefSeq" id="WP_122627814.1">
    <property type="nucleotide sequence ID" value="NZ_UPPP01000068.1"/>
</dbReference>
<name>A0A498R6P1_9FIRM</name>
<dbReference type="PANTHER" id="PTHR39555">
    <property type="entry name" value="FIMBRIAL ASSEMBLY PROTEIN PILO-LIKE PROTEIN-RELATED"/>
    <property type="match status" value="1"/>
</dbReference>
<dbReference type="GO" id="GO:0003746">
    <property type="term" value="F:translation elongation factor activity"/>
    <property type="evidence" value="ECO:0007669"/>
    <property type="project" value="UniProtKB-KW"/>
</dbReference>
<dbReference type="Gene3D" id="3.30.70.60">
    <property type="match status" value="1"/>
</dbReference>
<sequence length="208" mass="22636">MKRWDALDIKYKLALAAAGLVLLAGLFIAGVVVPQERTIQRLKGQYQAERGRVEVVEAFAQAHPDPDRYLADVDKQIALTDNMLPDNVEVSGFMAQVEKSSRDSGSQLVEVKPGQAAAKSGYQEIPIEITVRGHYFAIMNFMVKLQDGPRFSIVKNIDMHVQSGKNASSSSPELEGNLAVTIYSYGNAKPKANAAPGPHSVGKLNKNQ</sequence>